<reference evidence="1 2" key="1">
    <citation type="submission" date="2022-06" db="EMBL/GenBank/DDBJ databases">
        <title>Halogeometricum sp. a new haloarchaeum isolate from saline soil.</title>
        <authorList>
            <person name="Strakova D."/>
            <person name="Galisteo C."/>
            <person name="Sanchez-Porro C."/>
            <person name="Ventosa A."/>
        </authorList>
    </citation>
    <scope>NUCLEOTIDE SEQUENCE [LARGE SCALE GENOMIC DNA]</scope>
    <source>
        <strain evidence="2">S3BR25-2</strain>
    </source>
</reference>
<dbReference type="EMBL" id="JAMQOQ010000004">
    <property type="protein sequence ID" value="MDS0295420.1"/>
    <property type="molecule type" value="Genomic_DNA"/>
</dbReference>
<keyword evidence="2" id="KW-1185">Reference proteome</keyword>
<protein>
    <recommendedName>
        <fullName evidence="3">Transposase</fullName>
    </recommendedName>
</protein>
<evidence type="ECO:0008006" key="3">
    <source>
        <dbReference type="Google" id="ProtNLM"/>
    </source>
</evidence>
<proteinExistence type="predicted"/>
<gene>
    <name evidence="1" type="ORF">NDI79_14710</name>
</gene>
<sequence length="55" mass="6726">MKPQFELSTTRCLPYVELALFERIDRVWSFLIQRYGRGERTLAASWTFNRRRDDE</sequence>
<dbReference type="RefSeq" id="WP_310929322.1">
    <property type="nucleotide sequence ID" value="NZ_JAMQOQ010000004.1"/>
</dbReference>
<evidence type="ECO:0000313" key="2">
    <source>
        <dbReference type="Proteomes" id="UP001254813"/>
    </source>
</evidence>
<comment type="caution">
    <text evidence="1">The sequence shown here is derived from an EMBL/GenBank/DDBJ whole genome shotgun (WGS) entry which is preliminary data.</text>
</comment>
<dbReference type="Proteomes" id="UP001254813">
    <property type="component" value="Unassembled WGS sequence"/>
</dbReference>
<accession>A0ABU2G3P7</accession>
<organism evidence="1 2">
    <name type="scientific">Halogeometricum luteum</name>
    <dbReference type="NCBI Taxonomy" id="2950537"/>
    <lineage>
        <taxon>Archaea</taxon>
        <taxon>Methanobacteriati</taxon>
        <taxon>Methanobacteriota</taxon>
        <taxon>Stenosarchaea group</taxon>
        <taxon>Halobacteria</taxon>
        <taxon>Halobacteriales</taxon>
        <taxon>Haloferacaceae</taxon>
        <taxon>Halogeometricum</taxon>
    </lineage>
</organism>
<evidence type="ECO:0000313" key="1">
    <source>
        <dbReference type="EMBL" id="MDS0295420.1"/>
    </source>
</evidence>
<name>A0ABU2G3P7_9EURY</name>